<keyword evidence="3" id="KW-1185">Reference proteome</keyword>
<dbReference type="Pfam" id="PF09346">
    <property type="entry name" value="SMI1_KNR4"/>
    <property type="match status" value="1"/>
</dbReference>
<dbReference type="RefSeq" id="WP_243490625.1">
    <property type="nucleotide sequence ID" value="NZ_CP063361.1"/>
</dbReference>
<evidence type="ECO:0000313" key="3">
    <source>
        <dbReference type="Proteomes" id="UP000831532"/>
    </source>
</evidence>
<gene>
    <name evidence="2" type="ORF">INH39_29020</name>
</gene>
<accession>A0ABY4A3Q0</accession>
<name>A0ABY4A3Q0_9BURK</name>
<dbReference type="Proteomes" id="UP000831532">
    <property type="component" value="Chromosome"/>
</dbReference>
<evidence type="ECO:0000313" key="2">
    <source>
        <dbReference type="EMBL" id="UOD29403.1"/>
    </source>
</evidence>
<organism evidence="2 3">
    <name type="scientific">Massilia violaceinigra</name>
    <dbReference type="NCBI Taxonomy" id="2045208"/>
    <lineage>
        <taxon>Bacteria</taxon>
        <taxon>Pseudomonadati</taxon>
        <taxon>Pseudomonadota</taxon>
        <taxon>Betaproteobacteria</taxon>
        <taxon>Burkholderiales</taxon>
        <taxon>Oxalobacteraceae</taxon>
        <taxon>Telluria group</taxon>
        <taxon>Massilia</taxon>
    </lineage>
</organism>
<protein>
    <submittedName>
        <fullName evidence="2">SMI1/KNR4 family protein</fullName>
    </submittedName>
</protein>
<reference evidence="2 3" key="1">
    <citation type="submission" date="2020-10" db="EMBL/GenBank/DDBJ databases">
        <title>Genome analysis of Massilia species.</title>
        <authorList>
            <person name="Jung D.-H."/>
        </authorList>
    </citation>
    <scope>NUCLEOTIDE SEQUENCE [LARGE SCALE GENOMIC DNA]</scope>
    <source>
        <strain evidence="3">sipir</strain>
    </source>
</reference>
<dbReference type="InterPro" id="IPR018958">
    <property type="entry name" value="Knr4/Smi1-like_dom"/>
</dbReference>
<feature type="domain" description="Knr4/Smi1-like" evidence="1">
    <location>
        <begin position="124"/>
        <end position="230"/>
    </location>
</feature>
<dbReference type="EMBL" id="CP063361">
    <property type="protein sequence ID" value="UOD29403.1"/>
    <property type="molecule type" value="Genomic_DNA"/>
</dbReference>
<evidence type="ECO:0000259" key="1">
    <source>
        <dbReference type="Pfam" id="PF09346"/>
    </source>
</evidence>
<proteinExistence type="predicted"/>
<sequence>MTIPLARQRMLDELSGFVRPALLMETPLDVDPALAVPAQWVDILRDQEQGGKGALSAYWNDVAALMPAVVNFLHTYARPVLVLAEHDHDVSLLYPFTANGELHFYRGHPALRCVPAHIEAVWPRIPARLRDFYLHIHNGWTFLPSNSMGPLPVQDWAWLSDDRFDIDDESAASMPCDISKVLTVFHNGGGDYLCLDFSAPDGVASGLLWFHEEPEAPEMVDFWAYLDAWISIYFEDADSVAAAPAA</sequence>